<gene>
    <name evidence="1" type="ORF">DFR75_102305</name>
</gene>
<sequence length="172" mass="18824">MSKPNVRTIFALVAVGLLALAAVTAGVVAYAVSKAPKHYPELTVFANGESVVVEPYGYCELSNGECVNDESTYYIPATSGKPVQVSLPTSVAEAPWIVVTVYERPNGEQFERILSFIDYPAETRFLSLDTQPEPELRLAGFEVRLPIVYTDPATGQEMYDVHGLWRVGTPQP</sequence>
<dbReference type="EMBL" id="SNXK01000002">
    <property type="protein sequence ID" value="TDP39587.1"/>
    <property type="molecule type" value="Genomic_DNA"/>
</dbReference>
<dbReference type="Pfam" id="PF10969">
    <property type="entry name" value="DUF2771"/>
    <property type="match status" value="1"/>
</dbReference>
<evidence type="ECO:0000313" key="2">
    <source>
        <dbReference type="Proteomes" id="UP000295087"/>
    </source>
</evidence>
<keyword evidence="2" id="KW-1185">Reference proteome</keyword>
<organism evidence="1 2">
    <name type="scientific">Nocardia ignorata</name>
    <dbReference type="NCBI Taxonomy" id="145285"/>
    <lineage>
        <taxon>Bacteria</taxon>
        <taxon>Bacillati</taxon>
        <taxon>Actinomycetota</taxon>
        <taxon>Actinomycetes</taxon>
        <taxon>Mycobacteriales</taxon>
        <taxon>Nocardiaceae</taxon>
        <taxon>Nocardia</taxon>
    </lineage>
</organism>
<dbReference type="InterPro" id="IPR024495">
    <property type="entry name" value="DUF2771"/>
</dbReference>
<dbReference type="AlphaFoldDB" id="A0A4R6PM66"/>
<dbReference type="Proteomes" id="UP000295087">
    <property type="component" value="Unassembled WGS sequence"/>
</dbReference>
<protein>
    <submittedName>
        <fullName evidence="1">Uncharacterized protein DUF2771</fullName>
    </submittedName>
</protein>
<accession>A0A4R6PM66</accession>
<reference evidence="1 2" key="1">
    <citation type="submission" date="2019-03" db="EMBL/GenBank/DDBJ databases">
        <title>Genomic Encyclopedia of Type Strains, Phase IV (KMG-IV): sequencing the most valuable type-strain genomes for metagenomic binning, comparative biology and taxonomic classification.</title>
        <authorList>
            <person name="Goeker M."/>
        </authorList>
    </citation>
    <scope>NUCLEOTIDE SEQUENCE [LARGE SCALE GENOMIC DNA]</scope>
    <source>
        <strain evidence="1 2">DSM 44496</strain>
    </source>
</reference>
<dbReference type="RefSeq" id="WP_067492403.1">
    <property type="nucleotide sequence ID" value="NZ_JBHXPO010000007.1"/>
</dbReference>
<comment type="caution">
    <text evidence="1">The sequence shown here is derived from an EMBL/GenBank/DDBJ whole genome shotgun (WGS) entry which is preliminary data.</text>
</comment>
<proteinExistence type="predicted"/>
<evidence type="ECO:0000313" key="1">
    <source>
        <dbReference type="EMBL" id="TDP39587.1"/>
    </source>
</evidence>
<name>A0A4R6PM66_NOCIG</name>